<dbReference type="PANTHER" id="PTHR33823:SF4">
    <property type="entry name" value="GENERAL STRESS PROTEIN 16O"/>
    <property type="match status" value="1"/>
</dbReference>
<evidence type="ECO:0000256" key="1">
    <source>
        <dbReference type="ARBA" id="ARBA00022723"/>
    </source>
</evidence>
<organism evidence="6 7">
    <name type="scientific">Candidatus Nealsonbacteria bacterium RIFCSPLOWO2_01_FULL_43_32</name>
    <dbReference type="NCBI Taxonomy" id="1801672"/>
    <lineage>
        <taxon>Bacteria</taxon>
        <taxon>Candidatus Nealsoniibacteriota</taxon>
    </lineage>
</organism>
<keyword evidence="1" id="KW-0479">Metal-binding</keyword>
<accession>A0A1G2EFV6</accession>
<comment type="caution">
    <text evidence="6">The sequence shown here is derived from an EMBL/GenBank/DDBJ whole genome shotgun (WGS) entry which is preliminary data.</text>
</comment>
<dbReference type="Proteomes" id="UP000178647">
    <property type="component" value="Unassembled WGS sequence"/>
</dbReference>
<feature type="domain" description="Zinc finger DksA/TraR C4-type" evidence="5">
    <location>
        <begin position="80"/>
        <end position="114"/>
    </location>
</feature>
<protein>
    <recommendedName>
        <fullName evidence="5">Zinc finger DksA/TraR C4-type domain-containing protein</fullName>
    </recommendedName>
</protein>
<evidence type="ECO:0000313" key="7">
    <source>
        <dbReference type="Proteomes" id="UP000178647"/>
    </source>
</evidence>
<dbReference type="SUPFAM" id="SSF57716">
    <property type="entry name" value="Glucocorticoid receptor-like (DNA-binding domain)"/>
    <property type="match status" value="1"/>
</dbReference>
<evidence type="ECO:0000313" key="6">
    <source>
        <dbReference type="EMBL" id="OGZ24663.1"/>
    </source>
</evidence>
<dbReference type="STRING" id="1801672.A2896_01880"/>
<dbReference type="EMBL" id="MHMH01000007">
    <property type="protein sequence ID" value="OGZ24663.1"/>
    <property type="molecule type" value="Genomic_DNA"/>
</dbReference>
<reference evidence="6 7" key="1">
    <citation type="journal article" date="2016" name="Nat. Commun.">
        <title>Thousands of microbial genomes shed light on interconnected biogeochemical processes in an aquifer system.</title>
        <authorList>
            <person name="Anantharaman K."/>
            <person name="Brown C.T."/>
            <person name="Hug L.A."/>
            <person name="Sharon I."/>
            <person name="Castelle C.J."/>
            <person name="Probst A.J."/>
            <person name="Thomas B.C."/>
            <person name="Singh A."/>
            <person name="Wilkins M.J."/>
            <person name="Karaoz U."/>
            <person name="Brodie E.L."/>
            <person name="Williams K.H."/>
            <person name="Hubbard S.S."/>
            <person name="Banfield J.F."/>
        </authorList>
    </citation>
    <scope>NUCLEOTIDE SEQUENCE [LARGE SCALE GENOMIC DNA]</scope>
</reference>
<dbReference type="Gene3D" id="1.20.120.910">
    <property type="entry name" value="DksA, coiled-coil domain"/>
    <property type="match status" value="1"/>
</dbReference>
<feature type="zinc finger region" description="dksA C4-type" evidence="4">
    <location>
        <begin position="85"/>
        <end position="109"/>
    </location>
</feature>
<proteinExistence type="predicted"/>
<dbReference type="PROSITE" id="PS51128">
    <property type="entry name" value="ZF_DKSA_2"/>
    <property type="match status" value="1"/>
</dbReference>
<evidence type="ECO:0000256" key="2">
    <source>
        <dbReference type="ARBA" id="ARBA00022771"/>
    </source>
</evidence>
<name>A0A1G2EFV6_9BACT</name>
<sequence>MGQGYDQSTLVLFQGKLIEARFEAEAKLQKNGQPVLVEELSGAEGWPEKRNCIEKHISEKLQAERELKDIDEALQRIASGTYGICLGCREDILLKRLLLIPTAKYCVSCQQKKSKHNFPHPVSVLKH</sequence>
<keyword evidence="3" id="KW-0862">Zinc</keyword>
<dbReference type="GO" id="GO:0008270">
    <property type="term" value="F:zinc ion binding"/>
    <property type="evidence" value="ECO:0007669"/>
    <property type="project" value="UniProtKB-KW"/>
</dbReference>
<evidence type="ECO:0000256" key="3">
    <source>
        <dbReference type="ARBA" id="ARBA00022833"/>
    </source>
</evidence>
<evidence type="ECO:0000259" key="5">
    <source>
        <dbReference type="Pfam" id="PF01258"/>
    </source>
</evidence>
<keyword evidence="2" id="KW-0863">Zinc-finger</keyword>
<dbReference type="AlphaFoldDB" id="A0A1G2EFV6"/>
<gene>
    <name evidence="6" type="ORF">A2896_01880</name>
</gene>
<dbReference type="Pfam" id="PF01258">
    <property type="entry name" value="zf-dskA_traR"/>
    <property type="match status" value="1"/>
</dbReference>
<dbReference type="InterPro" id="IPR000962">
    <property type="entry name" value="Znf_DskA_TraR"/>
</dbReference>
<evidence type="ECO:0000256" key="4">
    <source>
        <dbReference type="PROSITE-ProRule" id="PRU00510"/>
    </source>
</evidence>
<dbReference type="PANTHER" id="PTHR33823">
    <property type="entry name" value="RNA POLYMERASE-BINDING TRANSCRIPTION FACTOR DKSA-RELATED"/>
    <property type="match status" value="1"/>
</dbReference>